<organism evidence="1 2">
    <name type="scientific">Ohtaekwangia koreensis</name>
    <dbReference type="NCBI Taxonomy" id="688867"/>
    <lineage>
        <taxon>Bacteria</taxon>
        <taxon>Pseudomonadati</taxon>
        <taxon>Bacteroidota</taxon>
        <taxon>Cytophagia</taxon>
        <taxon>Cytophagales</taxon>
        <taxon>Fulvivirgaceae</taxon>
        <taxon>Ohtaekwangia</taxon>
    </lineage>
</organism>
<evidence type="ECO:0000313" key="1">
    <source>
        <dbReference type="EMBL" id="SKC77636.1"/>
    </source>
</evidence>
<dbReference type="AlphaFoldDB" id="A0A1T5LNT2"/>
<name>A0A1T5LNT2_9BACT</name>
<gene>
    <name evidence="1" type="ORF">SAMN05660236_3616</name>
</gene>
<keyword evidence="2" id="KW-1185">Reference proteome</keyword>
<sequence length="327" mass="36990">MTVKGFIRSYGAAVRSAERDQQRRMREAAKFYRLQAKAREINDVTDAVAQYEDYIEVLQSVHKDCSDYIDWDSIMNEPPPPQPIRNSKNEDEATLILASFQPSLFDRLFGLAKDKVKKYRDAVEYAKGMDEKKYQSAADKYNEWKIMQEISKDVLAKIPAGYTRALDFFKPLNDISELGSKLELSLTSDHVTVDLFVKNDEVIPNYILTQTGTGKLSKKNMPISKFNELYQDHVCSCILRVGREILAYLPVKFVIVNAKAALLNTATGQIEDQVIISAAIPPETLVKLNFETLDPSDCLRNFIHKMKFSKITGFIAVEPIGASSISI</sequence>
<reference evidence="1 2" key="1">
    <citation type="submission" date="2017-02" db="EMBL/GenBank/DDBJ databases">
        <authorList>
            <person name="Peterson S.W."/>
        </authorList>
    </citation>
    <scope>NUCLEOTIDE SEQUENCE [LARGE SCALE GENOMIC DNA]</scope>
    <source>
        <strain evidence="1 2">DSM 25262</strain>
    </source>
</reference>
<dbReference type="OrthoDB" id="983149at2"/>
<protein>
    <submittedName>
        <fullName evidence="1">Uncharacterized protein</fullName>
    </submittedName>
</protein>
<dbReference type="RefSeq" id="WP_079688125.1">
    <property type="nucleotide sequence ID" value="NZ_FUZU01000002.1"/>
</dbReference>
<dbReference type="Proteomes" id="UP000190961">
    <property type="component" value="Unassembled WGS sequence"/>
</dbReference>
<evidence type="ECO:0000313" key="2">
    <source>
        <dbReference type="Proteomes" id="UP000190961"/>
    </source>
</evidence>
<proteinExistence type="predicted"/>
<accession>A0A1T5LNT2</accession>
<dbReference type="EMBL" id="FUZU01000002">
    <property type="protein sequence ID" value="SKC77636.1"/>
    <property type="molecule type" value="Genomic_DNA"/>
</dbReference>